<dbReference type="EMBL" id="JAXAVV010000007">
    <property type="protein sequence ID" value="MDX8051117.1"/>
    <property type="molecule type" value="Genomic_DNA"/>
</dbReference>
<name>A0ABU4TT69_9PSEU</name>
<reference evidence="1 2" key="2">
    <citation type="submission" date="2023-11" db="EMBL/GenBank/DDBJ databases">
        <authorList>
            <person name="Lara A.C."/>
            <person name="Chronakova A."/>
        </authorList>
    </citation>
    <scope>NUCLEOTIDE SEQUENCE [LARGE SCALE GENOMIC DNA]</scope>
    <source>
        <strain evidence="1 2">BCCO 10_0798</strain>
    </source>
</reference>
<protein>
    <submittedName>
        <fullName evidence="1">Uncharacterized protein</fullName>
    </submittedName>
</protein>
<proteinExistence type="predicted"/>
<evidence type="ECO:0000313" key="2">
    <source>
        <dbReference type="Proteomes" id="UP001271792"/>
    </source>
</evidence>
<dbReference type="RefSeq" id="WP_319985082.1">
    <property type="nucleotide sequence ID" value="NZ_JAXAVV010000007.1"/>
</dbReference>
<evidence type="ECO:0000313" key="1">
    <source>
        <dbReference type="EMBL" id="MDX8051117.1"/>
    </source>
</evidence>
<gene>
    <name evidence="1" type="ORF">SK571_17150</name>
</gene>
<sequence length="62" mass="6351">MAVGDLMTERLFLDDAAACGPSASSRSSATSPGSAHEGWALEPSVLTLARLALAQLLPERPG</sequence>
<dbReference type="Proteomes" id="UP001271792">
    <property type="component" value="Unassembled WGS sequence"/>
</dbReference>
<keyword evidence="2" id="KW-1185">Reference proteome</keyword>
<reference evidence="1 2" key="1">
    <citation type="submission" date="2023-11" db="EMBL/GenBank/DDBJ databases">
        <title>Lentzea sokolovensis, sp. nov., Lentzea kristufkii, sp. nov., and Lentzea miocenensis, sp. nov., rare actinobacteria from Sokolov Coal Basin, Miocene lacustrine sediment, Czech Republic.</title>
        <authorList>
            <person name="Lara A."/>
            <person name="Kotroba L."/>
            <person name="Nouioui I."/>
            <person name="Neumann-Schaal M."/>
            <person name="Mast Y."/>
            <person name="Chronakova A."/>
        </authorList>
    </citation>
    <scope>NUCLEOTIDE SEQUENCE [LARGE SCALE GENOMIC DNA]</scope>
    <source>
        <strain evidence="1 2">BCCO 10_0798</strain>
    </source>
</reference>
<accession>A0ABU4TT69</accession>
<comment type="caution">
    <text evidence="1">The sequence shown here is derived from an EMBL/GenBank/DDBJ whole genome shotgun (WGS) entry which is preliminary data.</text>
</comment>
<organism evidence="1 2">
    <name type="scientific">Lentzea kristufekii</name>
    <dbReference type="NCBI Taxonomy" id="3095430"/>
    <lineage>
        <taxon>Bacteria</taxon>
        <taxon>Bacillati</taxon>
        <taxon>Actinomycetota</taxon>
        <taxon>Actinomycetes</taxon>
        <taxon>Pseudonocardiales</taxon>
        <taxon>Pseudonocardiaceae</taxon>
        <taxon>Lentzea</taxon>
    </lineage>
</organism>